<comment type="similarity">
    <text evidence="5 17">Belongs to the PEP-utilizing enzyme family.</text>
</comment>
<gene>
    <name evidence="24" type="ORF">Acaty_c0428</name>
</gene>
<feature type="binding site" evidence="19">
    <location>
        <position position="334"/>
    </location>
    <ligand>
        <name>phosphoenolpyruvate</name>
        <dbReference type="ChEBI" id="CHEBI:58702"/>
    </ligand>
</feature>
<evidence type="ECO:0000256" key="19">
    <source>
        <dbReference type="PIRSR" id="PIRSR000732-2"/>
    </source>
</evidence>
<feature type="active site" description="Proton donor" evidence="18">
    <location>
        <position position="507"/>
    </location>
</feature>
<feature type="domain" description="PEP-utilising enzyme mobile" evidence="21">
    <location>
        <begin position="156"/>
        <end position="227"/>
    </location>
</feature>
<dbReference type="Pfam" id="PF05524">
    <property type="entry name" value="PEP-utilisers_N"/>
    <property type="match status" value="1"/>
</dbReference>
<evidence type="ECO:0000313" key="25">
    <source>
        <dbReference type="Proteomes" id="UP000005522"/>
    </source>
</evidence>
<evidence type="ECO:0000256" key="6">
    <source>
        <dbReference type="ARBA" id="ARBA00012232"/>
    </source>
</evidence>
<keyword evidence="11 17" id="KW-0808">Transferase</keyword>
<dbReference type="PANTHER" id="PTHR46244">
    <property type="entry name" value="PHOSPHOENOLPYRUVATE-PROTEIN PHOSPHOTRANSFERASE"/>
    <property type="match status" value="1"/>
</dbReference>
<dbReference type="Gene3D" id="1.10.274.10">
    <property type="entry name" value="PtsI, HPr-binding domain"/>
    <property type="match status" value="1"/>
</dbReference>
<dbReference type="InterPro" id="IPR018274">
    <property type="entry name" value="PEP_util_AS"/>
</dbReference>
<dbReference type="NCBIfam" id="TIGR01417">
    <property type="entry name" value="PTS_I_fam"/>
    <property type="match status" value="1"/>
</dbReference>
<dbReference type="Pfam" id="PF00391">
    <property type="entry name" value="PEP-utilizers"/>
    <property type="match status" value="1"/>
</dbReference>
<evidence type="ECO:0000256" key="1">
    <source>
        <dbReference type="ARBA" id="ARBA00000683"/>
    </source>
</evidence>
<dbReference type="PANTHER" id="PTHR46244:SF3">
    <property type="entry name" value="PHOSPHOENOLPYRUVATE-PROTEIN PHOSPHOTRANSFERASE"/>
    <property type="match status" value="1"/>
</dbReference>
<evidence type="ECO:0000256" key="9">
    <source>
        <dbReference type="ARBA" id="ARBA00022490"/>
    </source>
</evidence>
<dbReference type="RefSeq" id="WP_004870515.1">
    <property type="nucleotide sequence ID" value="NZ_CP005986.1"/>
</dbReference>
<evidence type="ECO:0000256" key="11">
    <source>
        <dbReference type="ARBA" id="ARBA00022679"/>
    </source>
</evidence>
<dbReference type="InterPro" id="IPR040442">
    <property type="entry name" value="Pyrv_kinase-like_dom_sf"/>
</dbReference>
<dbReference type="HOGENOM" id="CLU_007308_7_0_6"/>
<dbReference type="GO" id="GO:0046872">
    <property type="term" value="F:metal ion binding"/>
    <property type="evidence" value="ECO:0007669"/>
    <property type="project" value="UniProtKB-KW"/>
</dbReference>
<evidence type="ECO:0000259" key="23">
    <source>
        <dbReference type="Pfam" id="PF05524"/>
    </source>
</evidence>
<keyword evidence="13 17" id="KW-0479">Metal-binding</keyword>
<dbReference type="EC" id="2.7.3.9" evidence="6 17"/>
<comment type="cofactor">
    <cofactor evidence="2 17 20">
        <name>Mg(2+)</name>
        <dbReference type="ChEBI" id="CHEBI:18420"/>
    </cofactor>
</comment>
<evidence type="ECO:0000256" key="15">
    <source>
        <dbReference type="ARBA" id="ARBA00022842"/>
    </source>
</evidence>
<dbReference type="InterPro" id="IPR006318">
    <property type="entry name" value="PTS_EI-like"/>
</dbReference>
<keyword evidence="24" id="KW-0670">Pyruvate</keyword>
<dbReference type="InterPro" id="IPR036637">
    <property type="entry name" value="Phosphohistidine_dom_sf"/>
</dbReference>
<dbReference type="InterPro" id="IPR008731">
    <property type="entry name" value="PTS_EIN"/>
</dbReference>
<dbReference type="KEGG" id="acz:Acaty_c0428"/>
<protein>
    <recommendedName>
        <fullName evidence="7 17">Phosphoenolpyruvate-protein phosphotransferase</fullName>
        <ecNumber evidence="6 17">2.7.3.9</ecNumber>
    </recommendedName>
    <alternativeName>
        <fullName evidence="16 17">Phosphotransferase system, enzyme I</fullName>
    </alternativeName>
</protein>
<dbReference type="Gene3D" id="3.50.30.10">
    <property type="entry name" value="Phosphohistidine domain"/>
    <property type="match status" value="1"/>
</dbReference>
<evidence type="ECO:0000256" key="4">
    <source>
        <dbReference type="ARBA" id="ARBA00004496"/>
    </source>
</evidence>
<dbReference type="InterPro" id="IPR023151">
    <property type="entry name" value="PEP_util_CS"/>
</dbReference>
<dbReference type="InterPro" id="IPR015813">
    <property type="entry name" value="Pyrv/PenolPyrv_kinase-like_dom"/>
</dbReference>
<keyword evidence="8 17" id="KW-0813">Transport</keyword>
<evidence type="ECO:0000256" key="18">
    <source>
        <dbReference type="PIRSR" id="PIRSR000732-1"/>
    </source>
</evidence>
<evidence type="ECO:0000256" key="20">
    <source>
        <dbReference type="PIRSR" id="PIRSR000732-3"/>
    </source>
</evidence>
<dbReference type="AlphaFoldDB" id="A0A059ZS42"/>
<organism evidence="24 25">
    <name type="scientific">Acidithiobacillus caldus (strain ATCC 51756 / DSM 8584 / KU)</name>
    <dbReference type="NCBI Taxonomy" id="637389"/>
    <lineage>
        <taxon>Bacteria</taxon>
        <taxon>Pseudomonadati</taxon>
        <taxon>Pseudomonadota</taxon>
        <taxon>Acidithiobacillia</taxon>
        <taxon>Acidithiobacillales</taxon>
        <taxon>Acidithiobacillaceae</taxon>
        <taxon>Acidithiobacillus</taxon>
    </lineage>
</organism>
<reference evidence="24 25" key="1">
    <citation type="journal article" date="2009" name="J. Bacteriol.">
        <title>Draft genome sequence of the extremely acidophilic bacterium Acidithiobacillus caldus ATCC 51756 reveals metabolic versatility in the genus Acidithiobacillus.</title>
        <authorList>
            <person name="Valdes J."/>
            <person name="Quatrini R."/>
            <person name="Hallberg K."/>
            <person name="Dopson M."/>
            <person name="Valenzuela P.D."/>
            <person name="Holmes D.S."/>
        </authorList>
    </citation>
    <scope>NUCLEOTIDE SEQUENCE [LARGE SCALE GENOMIC DNA]</scope>
    <source>
        <strain evidence="25">ATCC 51756 / DSM 8584 / KU</strain>
    </source>
</reference>
<feature type="binding site" evidence="20">
    <location>
        <position position="436"/>
    </location>
    <ligand>
        <name>Mg(2+)</name>
        <dbReference type="ChEBI" id="CHEBI:18420"/>
    </ligand>
</feature>
<evidence type="ECO:0000313" key="24">
    <source>
        <dbReference type="EMBL" id="AIA54318.1"/>
    </source>
</evidence>
<dbReference type="SUPFAM" id="SSF52009">
    <property type="entry name" value="Phosphohistidine domain"/>
    <property type="match status" value="1"/>
</dbReference>
<dbReference type="Pfam" id="PF02896">
    <property type="entry name" value="PEP-utilizers_C"/>
    <property type="match status" value="1"/>
</dbReference>
<dbReference type="EMBL" id="CP005986">
    <property type="protein sequence ID" value="AIA54318.1"/>
    <property type="molecule type" value="Genomic_DNA"/>
</dbReference>
<dbReference type="GO" id="GO:0008965">
    <property type="term" value="F:phosphoenolpyruvate-protein phosphotransferase activity"/>
    <property type="evidence" value="ECO:0007669"/>
    <property type="project" value="UniProtKB-EC"/>
</dbReference>
<dbReference type="PIRSF" id="PIRSF000732">
    <property type="entry name" value="PTS_enzyme_I"/>
    <property type="match status" value="1"/>
</dbReference>
<dbReference type="SUPFAM" id="SSF47831">
    <property type="entry name" value="Enzyme I of the PEP:sugar phosphotransferase system HPr-binding (sub)domain"/>
    <property type="match status" value="1"/>
</dbReference>
<proteinExistence type="inferred from homology"/>
<evidence type="ECO:0000256" key="16">
    <source>
        <dbReference type="ARBA" id="ARBA00033235"/>
    </source>
</evidence>
<evidence type="ECO:0000256" key="8">
    <source>
        <dbReference type="ARBA" id="ARBA00022448"/>
    </source>
</evidence>
<dbReference type="InterPro" id="IPR050499">
    <property type="entry name" value="PEP-utilizing_PTS_enzyme"/>
</dbReference>
<feature type="active site" description="Tele-phosphohistidine intermediate" evidence="18">
    <location>
        <position position="191"/>
    </location>
</feature>
<evidence type="ECO:0000256" key="7">
    <source>
        <dbReference type="ARBA" id="ARBA00016544"/>
    </source>
</evidence>
<dbReference type="GO" id="GO:0009401">
    <property type="term" value="P:phosphoenolpyruvate-dependent sugar phosphotransferase system"/>
    <property type="evidence" value="ECO:0007669"/>
    <property type="project" value="UniProtKB-KW"/>
</dbReference>
<feature type="binding site" evidence="19">
    <location>
        <begin position="459"/>
        <end position="460"/>
    </location>
    <ligand>
        <name>phosphoenolpyruvate</name>
        <dbReference type="ChEBI" id="CHEBI:58702"/>
    </ligand>
</feature>
<comment type="catalytic activity">
    <reaction evidence="1 17">
        <text>L-histidyl-[protein] + phosphoenolpyruvate = N(pros)-phospho-L-histidyl-[protein] + pyruvate</text>
        <dbReference type="Rhea" id="RHEA:23880"/>
        <dbReference type="Rhea" id="RHEA-COMP:9745"/>
        <dbReference type="Rhea" id="RHEA-COMP:9746"/>
        <dbReference type="ChEBI" id="CHEBI:15361"/>
        <dbReference type="ChEBI" id="CHEBI:29979"/>
        <dbReference type="ChEBI" id="CHEBI:58702"/>
        <dbReference type="ChEBI" id="CHEBI:64837"/>
        <dbReference type="EC" id="2.7.3.9"/>
    </reaction>
</comment>
<evidence type="ECO:0000256" key="17">
    <source>
        <dbReference type="PIRNR" id="PIRNR000732"/>
    </source>
</evidence>
<dbReference type="eggNOG" id="COG1080">
    <property type="taxonomic scope" value="Bacteria"/>
</dbReference>
<dbReference type="InterPro" id="IPR024692">
    <property type="entry name" value="PTS_EI"/>
</dbReference>
<evidence type="ECO:0000256" key="12">
    <source>
        <dbReference type="ARBA" id="ARBA00022683"/>
    </source>
</evidence>
<accession>A0A059ZS42</accession>
<evidence type="ECO:0000256" key="14">
    <source>
        <dbReference type="ARBA" id="ARBA00022777"/>
    </source>
</evidence>
<evidence type="ECO:0000256" key="10">
    <source>
        <dbReference type="ARBA" id="ARBA00022597"/>
    </source>
</evidence>
<dbReference type="PRINTS" id="PR01736">
    <property type="entry name" value="PHPHTRNFRASE"/>
</dbReference>
<sequence>MSFEISGIPAAAGIAIGTAVVLEAAALDIPEYLVEPGAATAEAERLRRALGLAREELLRVREAIPGDAPQDTRLFIDAHLLMLDDPALRDRPLRLVLNEHRNAAWALHHVRERLLEIFERMEDAYLRAKREDILQVTDRVLRHLVGVRTPELPVGEERIIVAAEMSPADTVLLKQGKVLAWVTDFGASTSHSAILARSLGLPAVVGTHIASRLLRTGDTVIVDGEQGTVLVNPDPMLLEQYRELQAQRLRRLQLLEEQRGLPAVTRDGLSLHLYANIELPEDVDWVLRSNAEGVGLFRSEFLFMNRADSPGEEEQFQAFSQVIKALGGAPVTIRSVDVGADKGLRDDEFRAAHGVLNPALGLRGLRLCLRRPEWFRPHLRAILRASALGPVRLMLPMVSSLVELQQTRALLAQIQEELRRDGHSFDPRLPVGIMVEVPAVAMAAHSFARDADFFSIGTNDLIQYALAVDRGDDDVNALFDPLHIGVLAMIQHTIAAGQTAGIPVAMCGEMAANPALTPLLIGLGLREFSMFPGAVPEVKAQIRQTSAAEARVLALRVLAGEDLGWSPDQSENI</sequence>
<dbReference type="InterPro" id="IPR000121">
    <property type="entry name" value="PEP_util_C"/>
</dbReference>
<dbReference type="InterPro" id="IPR036618">
    <property type="entry name" value="PtsI_HPr-bd_sf"/>
</dbReference>
<evidence type="ECO:0000256" key="5">
    <source>
        <dbReference type="ARBA" id="ARBA00007837"/>
    </source>
</evidence>
<evidence type="ECO:0000259" key="21">
    <source>
        <dbReference type="Pfam" id="PF00391"/>
    </source>
</evidence>
<dbReference type="PROSITE" id="PS00370">
    <property type="entry name" value="PEP_ENZYMES_PHOS_SITE"/>
    <property type="match status" value="1"/>
</dbReference>
<dbReference type="InterPro" id="IPR008279">
    <property type="entry name" value="PEP-util_enz_mobile_dom"/>
</dbReference>
<keyword evidence="14 17" id="KW-0418">Kinase</keyword>
<evidence type="ECO:0000256" key="2">
    <source>
        <dbReference type="ARBA" id="ARBA00001946"/>
    </source>
</evidence>
<dbReference type="Proteomes" id="UP000005522">
    <property type="component" value="Chromosome"/>
</dbReference>
<evidence type="ECO:0000259" key="22">
    <source>
        <dbReference type="Pfam" id="PF02896"/>
    </source>
</evidence>
<name>A0A059ZS42_ACICK</name>
<dbReference type="GO" id="GO:0005737">
    <property type="term" value="C:cytoplasm"/>
    <property type="evidence" value="ECO:0007669"/>
    <property type="project" value="UniProtKB-SubCell"/>
</dbReference>
<dbReference type="Gene3D" id="3.20.20.60">
    <property type="entry name" value="Phosphoenolpyruvate-binding domains"/>
    <property type="match status" value="1"/>
</dbReference>
<comment type="subcellular location">
    <subcellularLocation>
        <location evidence="4 17">Cytoplasm</location>
    </subcellularLocation>
</comment>
<feature type="binding site" evidence="19">
    <location>
        <position position="470"/>
    </location>
    <ligand>
        <name>phosphoenolpyruvate</name>
        <dbReference type="ChEBI" id="CHEBI:58702"/>
    </ligand>
</feature>
<dbReference type="GO" id="GO:0016301">
    <property type="term" value="F:kinase activity"/>
    <property type="evidence" value="ECO:0007669"/>
    <property type="project" value="UniProtKB-KW"/>
</dbReference>
<dbReference type="SUPFAM" id="SSF51621">
    <property type="entry name" value="Phosphoenolpyruvate/pyruvate domain"/>
    <property type="match status" value="1"/>
</dbReference>
<dbReference type="PROSITE" id="PS00742">
    <property type="entry name" value="PEP_ENZYMES_2"/>
    <property type="match status" value="1"/>
</dbReference>
<keyword evidence="12 17" id="KW-0598">Phosphotransferase system</keyword>
<keyword evidence="15 17" id="KW-0460">Magnesium</keyword>
<feature type="binding site" evidence="19">
    <location>
        <position position="298"/>
    </location>
    <ligand>
        <name>phosphoenolpyruvate</name>
        <dbReference type="ChEBI" id="CHEBI:58702"/>
    </ligand>
</feature>
<evidence type="ECO:0000256" key="3">
    <source>
        <dbReference type="ARBA" id="ARBA00002728"/>
    </source>
</evidence>
<comment type="function">
    <text evidence="3 17">General (non sugar-specific) component of the phosphoenolpyruvate-dependent sugar phosphotransferase system (sugar PTS). This major carbohydrate active-transport system catalyzes the phosphorylation of incoming sugar substrates concomitantly with their translocation across the cell membrane. Enzyme I transfers the phosphoryl group from phosphoenolpyruvate (PEP) to the phosphoryl carrier protein (HPr).</text>
</comment>
<evidence type="ECO:0000256" key="13">
    <source>
        <dbReference type="ARBA" id="ARBA00022723"/>
    </source>
</evidence>
<feature type="domain" description="Phosphotransferase system enzyme I N-terminal" evidence="23">
    <location>
        <begin position="6"/>
        <end position="128"/>
    </location>
</feature>
<feature type="domain" description="PEP-utilising enzyme C-terminal" evidence="22">
    <location>
        <begin position="256"/>
        <end position="545"/>
    </location>
</feature>
<keyword evidence="9 17" id="KW-0963">Cytoplasm</keyword>
<keyword evidence="10 17" id="KW-0762">Sugar transport</keyword>
<feature type="binding site" evidence="20">
    <location>
        <position position="460"/>
    </location>
    <ligand>
        <name>Mg(2+)</name>
        <dbReference type="ChEBI" id="CHEBI:18420"/>
    </ligand>
</feature>